<dbReference type="FunFam" id="3.80.10.10:FF:000041">
    <property type="entry name" value="LRR receptor-like serine/threonine-protein kinase ERECTA"/>
    <property type="match status" value="1"/>
</dbReference>
<keyword evidence="7" id="KW-0677">Repeat</keyword>
<dbReference type="InterPro" id="IPR055414">
    <property type="entry name" value="LRR_R13L4/SHOC2-like"/>
</dbReference>
<dbReference type="SUPFAM" id="SSF52058">
    <property type="entry name" value="L domain-like"/>
    <property type="match status" value="3"/>
</dbReference>
<evidence type="ECO:0000256" key="12">
    <source>
        <dbReference type="SAM" id="Phobius"/>
    </source>
</evidence>
<evidence type="ECO:0000256" key="10">
    <source>
        <dbReference type="ARBA" id="ARBA00023170"/>
    </source>
</evidence>
<sequence length="1009" mass="113477">MNSSLFITLFLLLCWRETLLKFKHHLKDPSNKLSSWNATANSNCCQWDGVLCNNITSHIAQLHLNTPFPTFDDYEFYDKVYEEYTTQAFGGEINPCLVDLKHLNFLDFSCNLFGSIPIPSFIATITSLTHLNLSYAGFTENIPPHFENLSNLLYLDLSSNELLGGGMPIPSFLGKMTTLIHLDLCHSGFMGNIPPQIGNLSNLLYLDLSSNELFGGGMAFPSFVGRMTSLIHLDISYSGFMGNIPPQIGNLSNLAYLGLIYFINGTIPSQIGNLSNLLYLKLRTVFLFTENVDWLSSLSKLEYLDLEGANLSHSTLPSLMHLHLSRCTSPHFNQLSFFNFSSLLTLHLFGIYHPSSIGFVPKWAFGQKILVSLTFLSSNIKGPVPDGLRNLTLLENLDLRDNSLSSSTLDWFCNSLPHLKFLDLSSNILQGTIPHILGNMTSLITLSLSTNNLKIHFSYLNLNQHVDEILNILTLCISHGLVILDVKRSKLPGNLVDHFGNFENIIKMDFSENKIGGELPRSLGKLSSLRTLILSSNQLGGNPFESLRSLSKLSHLDIGDNFFQGIVKEDFIPSWFWVTFSQENFLNLSYNHIHGEFGTTLTNPISIGIVDLTTHSPNPWMIFLCKNQDDQMELEFLNLASNNLSGEIPDCWAIWPYLVDVNLQSNNFVGNFPQSMGSLTKLKSLCIRNNLLSGTIPMILKKTNKLILLDLGENKFSGTIPASVGESLLDMKVLILRSNRFFGHILDKICDMSLLQELDLAQNNLTGNIPTCFNNLKAMTEMNKFVGSLIICSVLNYTKIYLDYSIVGVLLWLKGRRDEYKNFLGLVTSIDLSNNNLIGEIPREITYLNELRFLNLSHNQLSGHIPRNIGNMGSLLSIDFSRNQLSGKIPSTISILSFLSMLDLSYNHLKGKIPIGNQLQTFDASNFIDNNLCRLPLPISCSSNMKITNFDLNDKGGNKHEVNWFFVSMTFGFVVGFWIVVGPLFICRSWHYAYFHFLDHLWFKLQSIL</sequence>
<dbReference type="Pfam" id="PF08263">
    <property type="entry name" value="LRRNT_2"/>
    <property type="match status" value="1"/>
</dbReference>
<evidence type="ECO:0000256" key="5">
    <source>
        <dbReference type="ARBA" id="ARBA00022692"/>
    </source>
</evidence>
<evidence type="ECO:0000259" key="15">
    <source>
        <dbReference type="Pfam" id="PF23598"/>
    </source>
</evidence>
<evidence type="ECO:0000256" key="7">
    <source>
        <dbReference type="ARBA" id="ARBA00022737"/>
    </source>
</evidence>
<evidence type="ECO:0000256" key="8">
    <source>
        <dbReference type="ARBA" id="ARBA00022989"/>
    </source>
</evidence>
<evidence type="ECO:0000256" key="9">
    <source>
        <dbReference type="ARBA" id="ARBA00023136"/>
    </source>
</evidence>
<proteinExistence type="inferred from homology"/>
<organism evidence="16 17">
    <name type="scientific">Phaseolus vulgaris</name>
    <name type="common">Kidney bean</name>
    <name type="synonym">French bean</name>
    <dbReference type="NCBI Taxonomy" id="3885"/>
    <lineage>
        <taxon>Eukaryota</taxon>
        <taxon>Viridiplantae</taxon>
        <taxon>Streptophyta</taxon>
        <taxon>Embryophyta</taxon>
        <taxon>Tracheophyta</taxon>
        <taxon>Spermatophyta</taxon>
        <taxon>Magnoliopsida</taxon>
        <taxon>eudicotyledons</taxon>
        <taxon>Gunneridae</taxon>
        <taxon>Pentapetalae</taxon>
        <taxon>rosids</taxon>
        <taxon>fabids</taxon>
        <taxon>Fabales</taxon>
        <taxon>Fabaceae</taxon>
        <taxon>Papilionoideae</taxon>
        <taxon>50 kb inversion clade</taxon>
        <taxon>NPAAA clade</taxon>
        <taxon>indigoferoid/millettioid clade</taxon>
        <taxon>Phaseoleae</taxon>
        <taxon>Phaseolus</taxon>
    </lineage>
</organism>
<dbReference type="SMART" id="SM00369">
    <property type="entry name" value="LRR_TYP"/>
    <property type="match status" value="10"/>
</dbReference>
<keyword evidence="10" id="KW-0675">Receptor</keyword>
<keyword evidence="3" id="KW-1003">Cell membrane</keyword>
<feature type="transmembrane region" description="Helical" evidence="12">
    <location>
        <begin position="964"/>
        <end position="986"/>
    </location>
</feature>
<evidence type="ECO:0000256" key="2">
    <source>
        <dbReference type="ARBA" id="ARBA00009592"/>
    </source>
</evidence>
<feature type="domain" description="Disease resistance R13L4/SHOC-2-like LRR" evidence="15">
    <location>
        <begin position="173"/>
        <end position="345"/>
    </location>
</feature>
<evidence type="ECO:0000313" key="16">
    <source>
        <dbReference type="EMBL" id="ESW24265.1"/>
    </source>
</evidence>
<dbReference type="FunFam" id="3.80.10.10:FF:000111">
    <property type="entry name" value="LRR receptor-like serine/threonine-protein kinase ERECTA"/>
    <property type="match status" value="1"/>
</dbReference>
<evidence type="ECO:0000313" key="17">
    <source>
        <dbReference type="Proteomes" id="UP000000226"/>
    </source>
</evidence>
<comment type="similarity">
    <text evidence="2">Belongs to the RLP family.</text>
</comment>
<keyword evidence="9 12" id="KW-0472">Membrane</keyword>
<evidence type="ECO:0000256" key="6">
    <source>
        <dbReference type="ARBA" id="ARBA00022729"/>
    </source>
</evidence>
<dbReference type="Proteomes" id="UP000000226">
    <property type="component" value="Chromosome 4"/>
</dbReference>
<evidence type="ECO:0000256" key="4">
    <source>
        <dbReference type="ARBA" id="ARBA00022614"/>
    </source>
</evidence>
<evidence type="ECO:0000259" key="14">
    <source>
        <dbReference type="Pfam" id="PF08263"/>
    </source>
</evidence>
<gene>
    <name evidence="16" type="ORF">PHAVU_004G115400g</name>
</gene>
<keyword evidence="8 12" id="KW-1133">Transmembrane helix</keyword>
<dbReference type="EMBL" id="CM002291">
    <property type="protein sequence ID" value="ESW24265.1"/>
    <property type="molecule type" value="Genomic_DNA"/>
</dbReference>
<feature type="chain" id="PRO_5004757383" evidence="13">
    <location>
        <begin position="21"/>
        <end position="1009"/>
    </location>
</feature>
<evidence type="ECO:0000256" key="1">
    <source>
        <dbReference type="ARBA" id="ARBA00004251"/>
    </source>
</evidence>
<dbReference type="InterPro" id="IPR003591">
    <property type="entry name" value="Leu-rich_rpt_typical-subtyp"/>
</dbReference>
<dbReference type="Gramene" id="ESW24265">
    <property type="protein sequence ID" value="ESW24265"/>
    <property type="gene ID" value="PHAVU_004G115400g"/>
</dbReference>
<keyword evidence="4" id="KW-0433">Leucine-rich repeat</keyword>
<evidence type="ECO:0000256" key="11">
    <source>
        <dbReference type="ARBA" id="ARBA00023180"/>
    </source>
</evidence>
<dbReference type="InterPro" id="IPR046956">
    <property type="entry name" value="RLP23-like"/>
</dbReference>
<keyword evidence="11" id="KW-0325">Glycoprotein</keyword>
<reference evidence="17" key="1">
    <citation type="journal article" date="2014" name="Nat. Genet.">
        <title>A reference genome for common bean and genome-wide analysis of dual domestications.</title>
        <authorList>
            <person name="Schmutz J."/>
            <person name="McClean P.E."/>
            <person name="Mamidi S."/>
            <person name="Wu G.A."/>
            <person name="Cannon S.B."/>
            <person name="Grimwood J."/>
            <person name="Jenkins J."/>
            <person name="Shu S."/>
            <person name="Song Q."/>
            <person name="Chavarro C."/>
            <person name="Torres-Torres M."/>
            <person name="Geffroy V."/>
            <person name="Moghaddam S.M."/>
            <person name="Gao D."/>
            <person name="Abernathy B."/>
            <person name="Barry K."/>
            <person name="Blair M."/>
            <person name="Brick M.A."/>
            <person name="Chovatia M."/>
            <person name="Gepts P."/>
            <person name="Goodstein D.M."/>
            <person name="Gonzales M."/>
            <person name="Hellsten U."/>
            <person name="Hyten D.L."/>
            <person name="Jia G."/>
            <person name="Kelly J.D."/>
            <person name="Kudrna D."/>
            <person name="Lee R."/>
            <person name="Richard M.M."/>
            <person name="Miklas P.N."/>
            <person name="Osorno J.M."/>
            <person name="Rodrigues J."/>
            <person name="Thareau V."/>
            <person name="Urrea C.A."/>
            <person name="Wang M."/>
            <person name="Yu Y."/>
            <person name="Zhang M."/>
            <person name="Wing R.A."/>
            <person name="Cregan P.B."/>
            <person name="Rokhsar D.S."/>
            <person name="Jackson S.A."/>
        </authorList>
    </citation>
    <scope>NUCLEOTIDE SEQUENCE [LARGE SCALE GENOMIC DNA]</scope>
    <source>
        <strain evidence="17">cv. G19833</strain>
    </source>
</reference>
<dbReference type="InterPro" id="IPR032675">
    <property type="entry name" value="LRR_dom_sf"/>
</dbReference>
<keyword evidence="17" id="KW-1185">Reference proteome</keyword>
<dbReference type="eggNOG" id="KOG0619">
    <property type="taxonomic scope" value="Eukaryota"/>
</dbReference>
<keyword evidence="5 12" id="KW-0812">Transmembrane</keyword>
<dbReference type="GO" id="GO:0005886">
    <property type="term" value="C:plasma membrane"/>
    <property type="evidence" value="ECO:0007669"/>
    <property type="project" value="UniProtKB-SubCell"/>
</dbReference>
<name>V7C4R6_PHAVU</name>
<dbReference type="PANTHER" id="PTHR48063">
    <property type="entry name" value="LRR RECEPTOR-LIKE KINASE"/>
    <property type="match status" value="1"/>
</dbReference>
<protein>
    <submittedName>
        <fullName evidence="16">Uncharacterized protein</fullName>
    </submittedName>
</protein>
<dbReference type="Pfam" id="PF23598">
    <property type="entry name" value="LRR_14"/>
    <property type="match status" value="1"/>
</dbReference>
<dbReference type="AlphaFoldDB" id="V7C4R6"/>
<evidence type="ECO:0000256" key="13">
    <source>
        <dbReference type="SAM" id="SignalP"/>
    </source>
</evidence>
<feature type="domain" description="Leucine-rich repeat-containing N-terminal plant-type" evidence="14">
    <location>
        <begin position="17"/>
        <end position="53"/>
    </location>
</feature>
<dbReference type="InterPro" id="IPR013210">
    <property type="entry name" value="LRR_N_plant-typ"/>
</dbReference>
<dbReference type="SMR" id="V7C4R6"/>
<dbReference type="STRING" id="3885.V7C4R6"/>
<feature type="signal peptide" evidence="13">
    <location>
        <begin position="1"/>
        <end position="20"/>
    </location>
</feature>
<dbReference type="OrthoDB" id="10027416at2759"/>
<accession>V7C4R6</accession>
<comment type="subcellular location">
    <subcellularLocation>
        <location evidence="1">Cell membrane</location>
        <topology evidence="1">Single-pass type I membrane protein</topology>
    </subcellularLocation>
</comment>
<dbReference type="OMA" id="NLRNNDM"/>
<keyword evidence="6 13" id="KW-0732">Signal</keyword>
<dbReference type="Pfam" id="PF00560">
    <property type="entry name" value="LRR_1"/>
    <property type="match status" value="9"/>
</dbReference>
<evidence type="ECO:0000256" key="3">
    <source>
        <dbReference type="ARBA" id="ARBA00022475"/>
    </source>
</evidence>
<dbReference type="InterPro" id="IPR001611">
    <property type="entry name" value="Leu-rich_rpt"/>
</dbReference>
<dbReference type="PANTHER" id="PTHR48063:SF63">
    <property type="entry name" value="LEUCINE-RICH RECEPTOR-LIKE KINASE FAMILY PROTEIN"/>
    <property type="match status" value="1"/>
</dbReference>
<dbReference type="Gene3D" id="3.80.10.10">
    <property type="entry name" value="Ribonuclease Inhibitor"/>
    <property type="match status" value="5"/>
</dbReference>